<dbReference type="Proteomes" id="UP000437431">
    <property type="component" value="Unassembled WGS sequence"/>
</dbReference>
<reference evidence="1 2" key="1">
    <citation type="journal article" date="2019" name="Nat. Med.">
        <title>A library of human gut bacterial isolates paired with longitudinal multiomics data enables mechanistic microbiome research.</title>
        <authorList>
            <person name="Poyet M."/>
            <person name="Groussin M."/>
            <person name="Gibbons S.M."/>
            <person name="Avila-Pacheco J."/>
            <person name="Jiang X."/>
            <person name="Kearney S.M."/>
            <person name="Perrotta A.R."/>
            <person name="Berdy B."/>
            <person name="Zhao S."/>
            <person name="Lieberman T.D."/>
            <person name="Swanson P.K."/>
            <person name="Smith M."/>
            <person name="Roesemann S."/>
            <person name="Alexander J.E."/>
            <person name="Rich S.A."/>
            <person name="Livny J."/>
            <person name="Vlamakis H."/>
            <person name="Clish C."/>
            <person name="Bullock K."/>
            <person name="Deik A."/>
            <person name="Scott J."/>
            <person name="Pierce K.A."/>
            <person name="Xavier R.J."/>
            <person name="Alm E.J."/>
        </authorList>
    </citation>
    <scope>NUCLEOTIDE SEQUENCE [LARGE SCALE GENOMIC DNA]</scope>
    <source>
        <strain evidence="1 2">BIOML-A111</strain>
    </source>
</reference>
<accession>A0A397WC33</accession>
<name>A0A397WC33_PHOVU</name>
<gene>
    <name evidence="1" type="ORF">GAY79_18005</name>
</gene>
<protein>
    <submittedName>
        <fullName evidence="1">DUF3945 domain-containing protein</fullName>
    </submittedName>
</protein>
<sequence>MKLREALDTYMFDNVGQFSGIAESLGYQTEYRDGYFRFRKDGEELSISVIEIREKAGAKYDENLRDQSKERVSGLFNKERANDPKYVAELEKDGISIKRWENLKGHDKDGFTVIDHRLKVCYTGQSLYEYAYRQGNILDGKGTKLEKGVMSDLMEIHGKPGKLRFNDDGISVFYRKETLVIPDKILGKKLGKKEKEQLLAGDIVPLHVNRKDILLQVDRDLNSVIVRTNHEIKIPDVIGQTSEYGGYKLTKADKHLLANGHALENKLLHSPEGYFIADIQLTDDKKGVMIQNIQSITPGKAQELIKAMTPKLEAHAISLETAENQKHEVERNMEAEFREAVGKHDFEKIGKLKEEGYKPSEEFIKGIVKEHDLDERQTHEVIQLFGTKPEKQGEHERQAARLLDAAQTNNFHIIQEIQKEGYRLTQQDLTRMRETGVQANTLIAVQKIFGMEGSTKTLGDVKLASTPKPDNSKEMARPIASTINRAFNDL</sequence>
<dbReference type="RefSeq" id="WP_117926177.1">
    <property type="nucleotide sequence ID" value="NZ_CAXTCG010000024.1"/>
</dbReference>
<dbReference type="EMBL" id="WDAY01000049">
    <property type="protein sequence ID" value="KAB6557358.1"/>
    <property type="molecule type" value="Genomic_DNA"/>
</dbReference>
<dbReference type="AlphaFoldDB" id="A0A397WC33"/>
<proteinExistence type="predicted"/>
<comment type="caution">
    <text evidence="1">The sequence shown here is derived from an EMBL/GenBank/DDBJ whole genome shotgun (WGS) entry which is preliminary data.</text>
</comment>
<evidence type="ECO:0000313" key="1">
    <source>
        <dbReference type="EMBL" id="KAB6557358.1"/>
    </source>
</evidence>
<organism evidence="1 2">
    <name type="scientific">Phocaeicola vulgatus</name>
    <name type="common">Bacteroides vulgatus</name>
    <dbReference type="NCBI Taxonomy" id="821"/>
    <lineage>
        <taxon>Bacteria</taxon>
        <taxon>Pseudomonadati</taxon>
        <taxon>Bacteroidota</taxon>
        <taxon>Bacteroidia</taxon>
        <taxon>Bacteroidales</taxon>
        <taxon>Bacteroidaceae</taxon>
        <taxon>Phocaeicola</taxon>
    </lineage>
</organism>
<evidence type="ECO:0000313" key="2">
    <source>
        <dbReference type="Proteomes" id="UP000437431"/>
    </source>
</evidence>